<dbReference type="InterPro" id="IPR046960">
    <property type="entry name" value="PPR_At4g14850-like_plant"/>
</dbReference>
<evidence type="ECO:0000313" key="5">
    <source>
        <dbReference type="EMBL" id="GMN57420.1"/>
    </source>
</evidence>
<feature type="domain" description="DYW" evidence="4">
    <location>
        <begin position="580"/>
        <end position="658"/>
    </location>
</feature>
<dbReference type="NCBIfam" id="TIGR00756">
    <property type="entry name" value="PPR"/>
    <property type="match status" value="5"/>
</dbReference>
<keyword evidence="6" id="KW-1185">Reference proteome</keyword>
<dbReference type="EMBL" id="BTGU01000070">
    <property type="protein sequence ID" value="GMN57420.1"/>
    <property type="molecule type" value="Genomic_DNA"/>
</dbReference>
<dbReference type="PROSITE" id="PS51375">
    <property type="entry name" value="PPR"/>
    <property type="match status" value="6"/>
</dbReference>
<sequence length="790" mass="88286">MKLPNLHFSSFFTITPAKKLLRNHQYSSSSSVSVSDNKNNSNNLRAWFIKYVDSTNVSNWNSVIADLARSGFSVEALRAFSSMRKLSLRPTRSTFPCVIKSCSALSDLRSGRQAHQQALLFALESDIFVSSALIDMYCKCGDLRDARQMFDFMPQRNVVSWTAMIAGYVQNGNAHVALSLFKEFLCEERGNETGSVDPVIMVSVLSACSRLSDKGVTETVHGVVVKSGFGGDLGVGNTLMDAYAKCGKTTLSRKVFDEMAEKDVVSWNSMIAVYAQSGFSSVALEVFYGMVKDGGIFYNAVTLSALLLACAHSGTLRIGKCIHNQVLKMGLEDNVVINTAMIDMYCKCGRVDMARIAFDCMKEKNVKSWTAMVAGYGMHGLSGEALKVFHKMVTIGAKPNYITFVSVLAACSHAGLLKEGWHWFNSMKHEFDIEPGVEHYGCMVDLLGRAGHLNKAYNLIKEMKISPDFVVWGSLLGACRIHKNVELAEISARKLFELDPSNCGYYVLLSHIYADAGRWEDVERMRGLMKNHGLVKPPGFSLVELKGRVHIFLVGDREHPQHERIYKYLEELTVKLQEVGYTPNMTSVIHDVDEEEKEMTLRIHSEKLAVAFGIINSVPSSTIQIIKNLRVCGDCHTVLKLISKVVNREVVELQQFSYFEVSKTRSNKMLGQIVTPFWLCTDILELGNLKERVSANGTLITLEVEEKLLKINESRTAEKEKREEKAHYKKKLCLLFVFFVLLGSNSSFLPVEAAQRTRSKTMEVEVEDCRGKMNLSGQEGIVFTIERVSS</sequence>
<organism evidence="5 6">
    <name type="scientific">Ficus carica</name>
    <name type="common">Common fig</name>
    <dbReference type="NCBI Taxonomy" id="3494"/>
    <lineage>
        <taxon>Eukaryota</taxon>
        <taxon>Viridiplantae</taxon>
        <taxon>Streptophyta</taxon>
        <taxon>Embryophyta</taxon>
        <taxon>Tracheophyta</taxon>
        <taxon>Spermatophyta</taxon>
        <taxon>Magnoliopsida</taxon>
        <taxon>eudicotyledons</taxon>
        <taxon>Gunneridae</taxon>
        <taxon>Pentapetalae</taxon>
        <taxon>rosids</taxon>
        <taxon>fabids</taxon>
        <taxon>Rosales</taxon>
        <taxon>Moraceae</taxon>
        <taxon>Ficeae</taxon>
        <taxon>Ficus</taxon>
    </lineage>
</organism>
<dbReference type="PANTHER" id="PTHR24015">
    <property type="entry name" value="OS07G0578800 PROTEIN-RELATED"/>
    <property type="match status" value="1"/>
</dbReference>
<protein>
    <recommendedName>
        <fullName evidence="4">DYW domain-containing protein</fullName>
    </recommendedName>
</protein>
<dbReference type="Pfam" id="PF01535">
    <property type="entry name" value="PPR"/>
    <property type="match status" value="9"/>
</dbReference>
<evidence type="ECO:0000259" key="4">
    <source>
        <dbReference type="Pfam" id="PF14432"/>
    </source>
</evidence>
<dbReference type="Pfam" id="PF14432">
    <property type="entry name" value="DYW_deaminase"/>
    <property type="match status" value="1"/>
</dbReference>
<dbReference type="FunFam" id="1.25.40.10:FF:000968">
    <property type="entry name" value="Pentatricopeptide repeat-containing protein, mitochondrial"/>
    <property type="match status" value="1"/>
</dbReference>
<dbReference type="GO" id="GO:0003723">
    <property type="term" value="F:RNA binding"/>
    <property type="evidence" value="ECO:0007669"/>
    <property type="project" value="InterPro"/>
</dbReference>
<dbReference type="GO" id="GO:0009451">
    <property type="term" value="P:RNA modification"/>
    <property type="evidence" value="ECO:0007669"/>
    <property type="project" value="InterPro"/>
</dbReference>
<dbReference type="FunFam" id="1.25.40.10:FF:000243">
    <property type="entry name" value="Pentatricopeptide repeat-containing protein chloroplastic"/>
    <property type="match status" value="1"/>
</dbReference>
<keyword evidence="2" id="KW-0677">Repeat</keyword>
<name>A0AA88DLF1_FICCA</name>
<feature type="repeat" description="PPR" evidence="3">
    <location>
        <begin position="56"/>
        <end position="90"/>
    </location>
</feature>
<comment type="caution">
    <text evidence="5">The sequence shown here is derived from an EMBL/GenBank/DDBJ whole genome shotgun (WGS) entry which is preliminary data.</text>
</comment>
<dbReference type="InterPro" id="IPR032867">
    <property type="entry name" value="DYW_dom"/>
</dbReference>
<dbReference type="AlphaFoldDB" id="A0AA88DLF1"/>
<accession>A0AA88DLF1</accession>
<feature type="repeat" description="PPR" evidence="3">
    <location>
        <begin position="126"/>
        <end position="160"/>
    </location>
</feature>
<gene>
    <name evidence="5" type="ORF">TIFTF001_026516</name>
</gene>
<dbReference type="PANTHER" id="PTHR24015:SF1063">
    <property type="entry name" value="OS12G0156900 PROTEIN"/>
    <property type="match status" value="1"/>
</dbReference>
<feature type="repeat" description="PPR" evidence="3">
    <location>
        <begin position="232"/>
        <end position="262"/>
    </location>
</feature>
<dbReference type="FunFam" id="1.25.40.10:FF:001050">
    <property type="entry name" value="Pentatricopeptide repeat-containing protein At2g33760"/>
    <property type="match status" value="1"/>
</dbReference>
<dbReference type="Pfam" id="PF20431">
    <property type="entry name" value="E_motif"/>
    <property type="match status" value="1"/>
</dbReference>
<comment type="similarity">
    <text evidence="1">Belongs to the PPR family. PCMP-H subfamily.</text>
</comment>
<dbReference type="SUPFAM" id="SSF48452">
    <property type="entry name" value="TPR-like"/>
    <property type="match status" value="1"/>
</dbReference>
<evidence type="ECO:0000256" key="2">
    <source>
        <dbReference type="ARBA" id="ARBA00022737"/>
    </source>
</evidence>
<evidence type="ECO:0000256" key="1">
    <source>
        <dbReference type="ARBA" id="ARBA00006643"/>
    </source>
</evidence>
<feature type="repeat" description="PPR" evidence="3">
    <location>
        <begin position="365"/>
        <end position="399"/>
    </location>
</feature>
<proteinExistence type="inferred from homology"/>
<dbReference type="InterPro" id="IPR011990">
    <property type="entry name" value="TPR-like_helical_dom_sf"/>
</dbReference>
<dbReference type="Proteomes" id="UP001187192">
    <property type="component" value="Unassembled WGS sequence"/>
</dbReference>
<dbReference type="GO" id="GO:0008270">
    <property type="term" value="F:zinc ion binding"/>
    <property type="evidence" value="ECO:0007669"/>
    <property type="project" value="InterPro"/>
</dbReference>
<feature type="repeat" description="PPR" evidence="3">
    <location>
        <begin position="334"/>
        <end position="364"/>
    </location>
</feature>
<evidence type="ECO:0000256" key="3">
    <source>
        <dbReference type="PROSITE-ProRule" id="PRU00708"/>
    </source>
</evidence>
<reference evidence="5" key="1">
    <citation type="submission" date="2023-07" db="EMBL/GenBank/DDBJ databases">
        <title>draft genome sequence of fig (Ficus carica).</title>
        <authorList>
            <person name="Takahashi T."/>
            <person name="Nishimura K."/>
        </authorList>
    </citation>
    <scope>NUCLEOTIDE SEQUENCE</scope>
</reference>
<dbReference type="FunFam" id="1.25.40.10:FF:000196">
    <property type="entry name" value="Pentatricopeptide repeat-containing protein At4g14850"/>
    <property type="match status" value="1"/>
</dbReference>
<dbReference type="InterPro" id="IPR002885">
    <property type="entry name" value="PPR_rpt"/>
</dbReference>
<dbReference type="Gene3D" id="1.25.40.10">
    <property type="entry name" value="Tetratricopeptide repeat domain"/>
    <property type="match status" value="4"/>
</dbReference>
<feature type="repeat" description="PPR" evidence="3">
    <location>
        <begin position="263"/>
        <end position="297"/>
    </location>
</feature>
<evidence type="ECO:0000313" key="6">
    <source>
        <dbReference type="Proteomes" id="UP001187192"/>
    </source>
</evidence>
<dbReference type="InterPro" id="IPR046848">
    <property type="entry name" value="E_motif"/>
</dbReference>